<dbReference type="PANTHER" id="PTHR30098">
    <property type="entry name" value="LEUCYL/PHENYLALANYL-TRNA--PROTEIN TRANSFERASE"/>
    <property type="match status" value="1"/>
</dbReference>
<comment type="catalytic activity">
    <reaction evidence="5 15">
        <text>L-phenylalanyl-tRNA(Phe) + an N-terminal L-alpha-aminoacyl-[protein] = an N-terminal L-phenylalanyl-L-alpha-aminoacyl-[protein] + tRNA(Phe)</text>
        <dbReference type="Rhea" id="RHEA:43632"/>
        <dbReference type="Rhea" id="RHEA-COMP:9668"/>
        <dbReference type="Rhea" id="RHEA-COMP:9699"/>
        <dbReference type="Rhea" id="RHEA-COMP:10636"/>
        <dbReference type="Rhea" id="RHEA-COMP:10637"/>
        <dbReference type="ChEBI" id="CHEBI:78442"/>
        <dbReference type="ChEBI" id="CHEBI:78531"/>
        <dbReference type="ChEBI" id="CHEBI:78597"/>
        <dbReference type="ChEBI" id="CHEBI:83561"/>
        <dbReference type="EC" id="2.3.2.6"/>
    </reaction>
</comment>
<dbReference type="Proteomes" id="UP000005289">
    <property type="component" value="Chromosome"/>
</dbReference>
<dbReference type="GO" id="GO:0005737">
    <property type="term" value="C:cytoplasm"/>
    <property type="evidence" value="ECO:0007669"/>
    <property type="project" value="UniProtKB-SubCell"/>
</dbReference>
<reference evidence="16 17" key="1">
    <citation type="submission" date="2013-12" db="EMBL/GenBank/DDBJ databases">
        <authorList>
            <consortium name="DOE Joint Genome Institute"/>
            <person name="Muyzer G."/>
            <person name="Huntemann M."/>
            <person name="Han J."/>
            <person name="Chen A."/>
            <person name="Kyrpides N."/>
            <person name="Mavromatis K."/>
            <person name="Markowitz V."/>
            <person name="Palaniappan K."/>
            <person name="Ivanova N."/>
            <person name="Schaumberg A."/>
            <person name="Pati A."/>
            <person name="Liolios K."/>
            <person name="Nordberg H.P."/>
            <person name="Cantor M.N."/>
            <person name="Hua S.X."/>
            <person name="Woyke T."/>
        </authorList>
    </citation>
    <scope>NUCLEOTIDE SEQUENCE [LARGE SCALE GENOMIC DNA]</scope>
    <source>
        <strain evidence="16 17">ARh 1</strain>
    </source>
</reference>
<keyword evidence="3 15" id="KW-0808">Transferase</keyword>
<dbReference type="Gene3D" id="3.40.630.70">
    <property type="entry name" value="Leucyl/phenylalanyl-tRNA-protein transferase, C-terminal domain"/>
    <property type="match status" value="1"/>
</dbReference>
<organism evidence="16 17">
    <name type="scientific">Thioalkalivibrio paradoxus ARh 1</name>
    <dbReference type="NCBI Taxonomy" id="713585"/>
    <lineage>
        <taxon>Bacteria</taxon>
        <taxon>Pseudomonadati</taxon>
        <taxon>Pseudomonadota</taxon>
        <taxon>Gammaproteobacteria</taxon>
        <taxon>Chromatiales</taxon>
        <taxon>Ectothiorhodospiraceae</taxon>
        <taxon>Thioalkalivibrio</taxon>
    </lineage>
</organism>
<dbReference type="HOGENOM" id="CLU_075045_0_0_6"/>
<dbReference type="HAMAP" id="MF_00688">
    <property type="entry name" value="Leu_Phe_trans"/>
    <property type="match status" value="1"/>
</dbReference>
<dbReference type="STRING" id="713585.THITH_04930"/>
<dbReference type="GO" id="GO:0008914">
    <property type="term" value="F:leucyl-tRNA--protein transferase activity"/>
    <property type="evidence" value="ECO:0007669"/>
    <property type="project" value="UniProtKB-UniRule"/>
</dbReference>
<sequence length="247" mass="27819">MITWLHAGLAEEPFPPATQAWQEPNGLLAAGGDLSPPRLLRAYRGGIFPWYEAGQPILWWSPDPRTVLEPAALRLSRSLRKSIRNGGFEVSFDRDFEAVVRACSGPRAGASGTWITVEMRHAYLRLHRSGYAHSLEVWQDGALVGGLYGVAIGRLFCGESMFSHVRDASKIALAWLCRHLAEWEWPLIDSQTPTPHMLTMGAREIPRDQFLERIRSLVDQDPGRASWQMDPRIHPLDDGWRHPEAPV</sequence>
<keyword evidence="2 15" id="KW-0963">Cytoplasm</keyword>
<dbReference type="AlphaFoldDB" id="W0DH38"/>
<evidence type="ECO:0000256" key="12">
    <source>
        <dbReference type="ARBA" id="ARBA00077136"/>
    </source>
</evidence>
<comment type="catalytic activity">
    <reaction evidence="6 15">
        <text>N-terminal L-arginyl-[protein] + L-leucyl-tRNA(Leu) = N-terminal L-leucyl-L-arginyl-[protein] + tRNA(Leu) + H(+)</text>
        <dbReference type="Rhea" id="RHEA:50416"/>
        <dbReference type="Rhea" id="RHEA-COMP:9613"/>
        <dbReference type="Rhea" id="RHEA-COMP:9622"/>
        <dbReference type="Rhea" id="RHEA-COMP:12672"/>
        <dbReference type="Rhea" id="RHEA-COMP:12673"/>
        <dbReference type="ChEBI" id="CHEBI:15378"/>
        <dbReference type="ChEBI" id="CHEBI:64719"/>
        <dbReference type="ChEBI" id="CHEBI:78442"/>
        <dbReference type="ChEBI" id="CHEBI:78494"/>
        <dbReference type="ChEBI" id="CHEBI:133044"/>
        <dbReference type="EC" id="2.3.2.6"/>
    </reaction>
</comment>
<dbReference type="InterPro" id="IPR004616">
    <property type="entry name" value="Leu/Phe-tRNA_Trfase"/>
</dbReference>
<evidence type="ECO:0000313" key="16">
    <source>
        <dbReference type="EMBL" id="AHE97711.1"/>
    </source>
</evidence>
<dbReference type="EC" id="2.3.2.6" evidence="10 15"/>
<dbReference type="SUPFAM" id="SSF55729">
    <property type="entry name" value="Acyl-CoA N-acyltransferases (Nat)"/>
    <property type="match status" value="1"/>
</dbReference>
<dbReference type="GO" id="GO:0030163">
    <property type="term" value="P:protein catabolic process"/>
    <property type="evidence" value="ECO:0007669"/>
    <property type="project" value="UniProtKB-UniRule"/>
</dbReference>
<accession>W0DH38</accession>
<dbReference type="NCBIfam" id="TIGR00667">
    <property type="entry name" value="aat"/>
    <property type="match status" value="1"/>
</dbReference>
<comment type="subcellular location">
    <subcellularLocation>
        <location evidence="1 15">Cytoplasm</location>
    </subcellularLocation>
</comment>
<dbReference type="PANTHER" id="PTHR30098:SF2">
    <property type="entry name" value="LEUCYL_PHENYLALANYL-TRNA--PROTEIN TRANSFERASE"/>
    <property type="match status" value="1"/>
</dbReference>
<evidence type="ECO:0000256" key="5">
    <source>
        <dbReference type="ARBA" id="ARBA00050607"/>
    </source>
</evidence>
<evidence type="ECO:0000256" key="9">
    <source>
        <dbReference type="ARBA" id="ARBA00061535"/>
    </source>
</evidence>
<comment type="catalytic activity">
    <reaction evidence="7 15">
        <text>N-terminal L-lysyl-[protein] + L-leucyl-tRNA(Leu) = N-terminal L-leucyl-L-lysyl-[protein] + tRNA(Leu) + H(+)</text>
        <dbReference type="Rhea" id="RHEA:12340"/>
        <dbReference type="Rhea" id="RHEA-COMP:9613"/>
        <dbReference type="Rhea" id="RHEA-COMP:9622"/>
        <dbReference type="Rhea" id="RHEA-COMP:12670"/>
        <dbReference type="Rhea" id="RHEA-COMP:12671"/>
        <dbReference type="ChEBI" id="CHEBI:15378"/>
        <dbReference type="ChEBI" id="CHEBI:65249"/>
        <dbReference type="ChEBI" id="CHEBI:78442"/>
        <dbReference type="ChEBI" id="CHEBI:78494"/>
        <dbReference type="ChEBI" id="CHEBI:133043"/>
        <dbReference type="EC" id="2.3.2.6"/>
    </reaction>
</comment>
<dbReference type="EMBL" id="CP007029">
    <property type="protein sequence ID" value="AHE97711.1"/>
    <property type="molecule type" value="Genomic_DNA"/>
</dbReference>
<evidence type="ECO:0000256" key="10">
    <source>
        <dbReference type="ARBA" id="ARBA00066767"/>
    </source>
</evidence>
<name>W0DH38_9GAMM</name>
<dbReference type="FunFam" id="3.30.70.3550:FF:000001">
    <property type="entry name" value="Leucyl/phenylalanyl-tRNA--protein transferase"/>
    <property type="match status" value="1"/>
</dbReference>
<evidence type="ECO:0000256" key="14">
    <source>
        <dbReference type="ARBA" id="ARBA00083640"/>
    </source>
</evidence>
<evidence type="ECO:0000256" key="3">
    <source>
        <dbReference type="ARBA" id="ARBA00022679"/>
    </source>
</evidence>
<dbReference type="Pfam" id="PF03588">
    <property type="entry name" value="Leu_Phe_trans"/>
    <property type="match status" value="1"/>
</dbReference>
<comment type="function">
    <text evidence="8 15">Functions in the N-end rule pathway of protein degradation where it conjugates Leu, Phe and, less efficiently, Met from aminoacyl-tRNAs to the N-termini of proteins containing an N-terminal arginine or lysine.</text>
</comment>
<evidence type="ECO:0000256" key="15">
    <source>
        <dbReference type="HAMAP-Rule" id="MF_00688"/>
    </source>
</evidence>
<dbReference type="InterPro" id="IPR016181">
    <property type="entry name" value="Acyl_CoA_acyltransferase"/>
</dbReference>
<dbReference type="InterPro" id="IPR042221">
    <property type="entry name" value="Leu/Phe-tRNA_Trfase_N"/>
</dbReference>
<evidence type="ECO:0000256" key="1">
    <source>
        <dbReference type="ARBA" id="ARBA00004496"/>
    </source>
</evidence>
<evidence type="ECO:0000256" key="2">
    <source>
        <dbReference type="ARBA" id="ARBA00022490"/>
    </source>
</evidence>
<dbReference type="Gene3D" id="3.30.70.3550">
    <property type="entry name" value="Leucyl/phenylalanyl-tRNA-protein transferase, N-terminal domain"/>
    <property type="match status" value="1"/>
</dbReference>
<evidence type="ECO:0000256" key="8">
    <source>
        <dbReference type="ARBA" id="ARBA00054043"/>
    </source>
</evidence>
<evidence type="ECO:0000256" key="13">
    <source>
        <dbReference type="ARBA" id="ARBA00077165"/>
    </source>
</evidence>
<gene>
    <name evidence="15" type="primary">aat</name>
    <name evidence="16" type="ORF">THITH_04930</name>
</gene>
<proteinExistence type="inferred from homology"/>
<comment type="similarity">
    <text evidence="9 15">Belongs to the L/F-transferase family.</text>
</comment>
<evidence type="ECO:0000256" key="6">
    <source>
        <dbReference type="ARBA" id="ARBA00050652"/>
    </source>
</evidence>
<evidence type="ECO:0000256" key="7">
    <source>
        <dbReference type="ARBA" id="ARBA00051538"/>
    </source>
</evidence>
<dbReference type="KEGG" id="tti:THITH_04930"/>
<dbReference type="InterPro" id="IPR042203">
    <property type="entry name" value="Leu/Phe-tRNA_Trfase_C"/>
</dbReference>
<keyword evidence="17" id="KW-1185">Reference proteome</keyword>
<evidence type="ECO:0000313" key="17">
    <source>
        <dbReference type="Proteomes" id="UP000005289"/>
    </source>
</evidence>
<keyword evidence="4 15" id="KW-0012">Acyltransferase</keyword>
<evidence type="ECO:0000256" key="11">
    <source>
        <dbReference type="ARBA" id="ARBA00074372"/>
    </source>
</evidence>
<protein>
    <recommendedName>
        <fullName evidence="11 15">Leucyl/phenylalanyl-tRNA--protein transferase</fullName>
        <ecNumber evidence="10 15">2.3.2.6</ecNumber>
    </recommendedName>
    <alternativeName>
        <fullName evidence="12 15">L/F-transferase</fullName>
    </alternativeName>
    <alternativeName>
        <fullName evidence="13 15">Leucyltransferase</fullName>
    </alternativeName>
    <alternativeName>
        <fullName evidence="14 15">Phenyalanyltransferase</fullName>
    </alternativeName>
</protein>
<evidence type="ECO:0000256" key="4">
    <source>
        <dbReference type="ARBA" id="ARBA00023315"/>
    </source>
</evidence>